<dbReference type="PANTHER" id="PTHR46954">
    <property type="entry name" value="C2H2-TYPE DOMAIN-CONTAINING PROTEIN"/>
    <property type="match status" value="1"/>
</dbReference>
<protein>
    <submittedName>
        <fullName evidence="2">Uncharacterized protein LOC136087764</fullName>
    </submittedName>
</protein>
<evidence type="ECO:0000313" key="2">
    <source>
        <dbReference type="RefSeq" id="XP_065667302.1"/>
    </source>
</evidence>
<reference evidence="2" key="1">
    <citation type="submission" date="2025-08" db="UniProtKB">
        <authorList>
            <consortium name="RefSeq"/>
        </authorList>
    </citation>
    <scope>IDENTIFICATION</scope>
</reference>
<proteinExistence type="predicted"/>
<dbReference type="GeneID" id="136087764"/>
<organism evidence="1 2">
    <name type="scientific">Hydra vulgaris</name>
    <name type="common">Hydra</name>
    <name type="synonym">Hydra attenuata</name>
    <dbReference type="NCBI Taxonomy" id="6087"/>
    <lineage>
        <taxon>Eukaryota</taxon>
        <taxon>Metazoa</taxon>
        <taxon>Cnidaria</taxon>
        <taxon>Hydrozoa</taxon>
        <taxon>Hydroidolina</taxon>
        <taxon>Anthoathecata</taxon>
        <taxon>Aplanulata</taxon>
        <taxon>Hydridae</taxon>
        <taxon>Hydra</taxon>
    </lineage>
</organism>
<gene>
    <name evidence="2" type="primary">LOC136087764</name>
</gene>
<name>A0ABM4CZA9_HYDVU</name>
<dbReference type="RefSeq" id="XP_065667302.1">
    <property type="nucleotide sequence ID" value="XM_065811230.1"/>
</dbReference>
<evidence type="ECO:0000313" key="1">
    <source>
        <dbReference type="Proteomes" id="UP001652625"/>
    </source>
</evidence>
<sequence length="205" mass="23107">MRKLLMHMEYKVKLMDYDFVVDPQHKLIPPVYGICEVNKTGNVSYSGDTFIRIRSGKHDTSNAFTHAFDVRELFKTKLVECRPIMLMETDGAQDEAPRFPKTLATAVDLFRLLDLDVLLHGVNAAGLPAFNPVERRMALLSHDYFGNHLDSSGKTIDQKLELENFQKAATVLAQVWEKTVIDGYLVHCQAVPVGKAYEPSTPDPV</sequence>
<accession>A0ABM4CZA9</accession>
<keyword evidence="1" id="KW-1185">Reference proteome</keyword>
<dbReference type="PANTHER" id="PTHR46954:SF1">
    <property type="entry name" value="C2H2-TYPE DOMAIN-CONTAINING PROTEIN"/>
    <property type="match status" value="1"/>
</dbReference>
<dbReference type="Proteomes" id="UP001652625">
    <property type="component" value="Chromosome 12"/>
</dbReference>